<comment type="caution">
    <text evidence="8">The sequence shown here is derived from an EMBL/GenBank/DDBJ whole genome shotgun (WGS) entry which is preliminary data.</text>
</comment>
<dbReference type="InterPro" id="IPR033118">
    <property type="entry name" value="EXPERA"/>
</dbReference>
<keyword evidence="4 5" id="KW-0472">Membrane</keyword>
<keyword evidence="3 5" id="KW-1133">Transmembrane helix</keyword>
<keyword evidence="2 5" id="KW-0812">Transmembrane</keyword>
<evidence type="ECO:0000313" key="9">
    <source>
        <dbReference type="Proteomes" id="UP000762676"/>
    </source>
</evidence>
<evidence type="ECO:0000256" key="3">
    <source>
        <dbReference type="ARBA" id="ARBA00022989"/>
    </source>
</evidence>
<accession>A0AAV4GLT4</accession>
<dbReference type="PROSITE" id="PS51751">
    <property type="entry name" value="EXPERA"/>
    <property type="match status" value="1"/>
</dbReference>
<comment type="subcellular location">
    <subcellularLocation>
        <location evidence="1">Membrane</location>
        <topology evidence="1">Multi-pass membrane protein</topology>
    </subcellularLocation>
</comment>
<keyword evidence="9" id="KW-1185">Reference proteome</keyword>
<evidence type="ECO:0000256" key="5">
    <source>
        <dbReference type="PROSITE-ProRule" id="PRU01087"/>
    </source>
</evidence>
<reference evidence="8 9" key="1">
    <citation type="journal article" date="2021" name="Elife">
        <title>Chloroplast acquisition without the gene transfer in kleptoplastic sea slugs, Plakobranchus ocellatus.</title>
        <authorList>
            <person name="Maeda T."/>
            <person name="Takahashi S."/>
            <person name="Yoshida T."/>
            <person name="Shimamura S."/>
            <person name="Takaki Y."/>
            <person name="Nagai Y."/>
            <person name="Toyoda A."/>
            <person name="Suzuki Y."/>
            <person name="Arimoto A."/>
            <person name="Ishii H."/>
            <person name="Satoh N."/>
            <person name="Nishiyama T."/>
            <person name="Hasebe M."/>
            <person name="Maruyama T."/>
            <person name="Minagawa J."/>
            <person name="Obokata J."/>
            <person name="Shigenobu S."/>
        </authorList>
    </citation>
    <scope>NUCLEOTIDE SEQUENCE [LARGE SCALE GENOMIC DNA]</scope>
</reference>
<evidence type="ECO:0000256" key="4">
    <source>
        <dbReference type="ARBA" id="ARBA00023136"/>
    </source>
</evidence>
<feature type="domain" description="EXPERA" evidence="7">
    <location>
        <begin position="79"/>
        <end position="215"/>
    </location>
</feature>
<sequence length="253" mass="29115">MLFRLSYREVGLYWAGSILNSMIVLLPGAVTGDHPFKLSIFLNTPYILLPIIAAVKLLHERPPQARSFVRFPSIWKRPMDLFFLFYFVLAICISVYRALAALGGNFSSMKTYVKEYDPYVQDPSNFAFVQVMAYGYFFVAYYVFAMYGLLCPGQHWMADWSLIYAGAAAQGQVTYILGASHHRTSMMYHLDTKGSEAKAFYAVNLVLLLVPQFFALWCSNDVEKFGRSQTIYRHEEEDTGPLSQERLEYKKRF</sequence>
<evidence type="ECO:0000256" key="6">
    <source>
        <dbReference type="SAM" id="Phobius"/>
    </source>
</evidence>
<dbReference type="Pfam" id="PF26083">
    <property type="entry name" value="TM_Tm6sf2"/>
    <property type="match status" value="1"/>
</dbReference>
<dbReference type="AlphaFoldDB" id="A0AAV4GLT4"/>
<dbReference type="InterPro" id="IPR059044">
    <property type="entry name" value="TM_Tm6sf1/2"/>
</dbReference>
<feature type="transmembrane region" description="Helical" evidence="6">
    <location>
        <begin position="36"/>
        <end position="58"/>
    </location>
</feature>
<feature type="transmembrane region" description="Helical" evidence="6">
    <location>
        <begin position="12"/>
        <end position="30"/>
    </location>
</feature>
<dbReference type="EMBL" id="BMAT01001486">
    <property type="protein sequence ID" value="GFR86663.1"/>
    <property type="molecule type" value="Genomic_DNA"/>
</dbReference>
<feature type="transmembrane region" description="Helical" evidence="6">
    <location>
        <begin position="126"/>
        <end position="150"/>
    </location>
</feature>
<protein>
    <submittedName>
        <fullName evidence="8">Transmembrane 6 superfamily member 1</fullName>
    </submittedName>
</protein>
<dbReference type="PANTHER" id="PTHR14568">
    <property type="entry name" value="TRANSMEMBRANE SUPERFAMILY 6 MEMBER 1/2"/>
    <property type="match status" value="1"/>
</dbReference>
<dbReference type="GO" id="GO:0016020">
    <property type="term" value="C:membrane"/>
    <property type="evidence" value="ECO:0007669"/>
    <property type="project" value="UniProtKB-SubCell"/>
</dbReference>
<evidence type="ECO:0000256" key="2">
    <source>
        <dbReference type="ARBA" id="ARBA00022692"/>
    </source>
</evidence>
<feature type="transmembrane region" description="Helical" evidence="6">
    <location>
        <begin position="199"/>
        <end position="218"/>
    </location>
</feature>
<name>A0AAV4GLT4_9GAST</name>
<organism evidence="8 9">
    <name type="scientific">Elysia marginata</name>
    <dbReference type="NCBI Taxonomy" id="1093978"/>
    <lineage>
        <taxon>Eukaryota</taxon>
        <taxon>Metazoa</taxon>
        <taxon>Spiralia</taxon>
        <taxon>Lophotrochozoa</taxon>
        <taxon>Mollusca</taxon>
        <taxon>Gastropoda</taxon>
        <taxon>Heterobranchia</taxon>
        <taxon>Euthyneura</taxon>
        <taxon>Panpulmonata</taxon>
        <taxon>Sacoglossa</taxon>
        <taxon>Placobranchoidea</taxon>
        <taxon>Plakobranchidae</taxon>
        <taxon>Elysia</taxon>
    </lineage>
</organism>
<dbReference type="Proteomes" id="UP000762676">
    <property type="component" value="Unassembled WGS sequence"/>
</dbReference>
<proteinExistence type="predicted"/>
<dbReference type="PANTHER" id="PTHR14568:SF8">
    <property type="entry name" value="EXPERA DOMAIN-CONTAINING PROTEIN"/>
    <property type="match status" value="1"/>
</dbReference>
<evidence type="ECO:0000313" key="8">
    <source>
        <dbReference type="EMBL" id="GFR86663.1"/>
    </source>
</evidence>
<feature type="transmembrane region" description="Helical" evidence="6">
    <location>
        <begin position="162"/>
        <end position="179"/>
    </location>
</feature>
<feature type="transmembrane region" description="Helical" evidence="6">
    <location>
        <begin position="79"/>
        <end position="106"/>
    </location>
</feature>
<evidence type="ECO:0000256" key="1">
    <source>
        <dbReference type="ARBA" id="ARBA00004141"/>
    </source>
</evidence>
<evidence type="ECO:0000259" key="7">
    <source>
        <dbReference type="PROSITE" id="PS51751"/>
    </source>
</evidence>
<gene>
    <name evidence="8" type="ORF">ElyMa_000726000</name>
</gene>